<dbReference type="Gene3D" id="3.90.226.10">
    <property type="entry name" value="2-enoyl-CoA Hydratase, Chain A, domain 1"/>
    <property type="match status" value="1"/>
</dbReference>
<dbReference type="InterPro" id="IPR001753">
    <property type="entry name" value="Enoyl-CoA_hydra/iso"/>
</dbReference>
<protein>
    <submittedName>
        <fullName evidence="2">Enoyl-CoA hydratase/isomerase family protein</fullName>
    </submittedName>
</protein>
<dbReference type="PANTHER" id="PTHR11941:SF54">
    <property type="entry name" value="ENOYL-COA HYDRATASE, MITOCHONDRIAL"/>
    <property type="match status" value="1"/>
</dbReference>
<proteinExistence type="predicted"/>
<evidence type="ECO:0000313" key="3">
    <source>
        <dbReference type="Proteomes" id="UP000433406"/>
    </source>
</evidence>
<dbReference type="CDD" id="cd06558">
    <property type="entry name" value="crotonase-like"/>
    <property type="match status" value="1"/>
</dbReference>
<keyword evidence="3" id="KW-1185">Reference proteome</keyword>
<dbReference type="GO" id="GO:0006635">
    <property type="term" value="P:fatty acid beta-oxidation"/>
    <property type="evidence" value="ECO:0007669"/>
    <property type="project" value="TreeGrafter"/>
</dbReference>
<dbReference type="Proteomes" id="UP000433406">
    <property type="component" value="Unassembled WGS sequence"/>
</dbReference>
<accession>A0A6I3J474</accession>
<dbReference type="SUPFAM" id="SSF52096">
    <property type="entry name" value="ClpP/crotonase"/>
    <property type="match status" value="1"/>
</dbReference>
<dbReference type="InterPro" id="IPR029045">
    <property type="entry name" value="ClpP/crotonase-like_dom_sf"/>
</dbReference>
<dbReference type="PANTHER" id="PTHR11941">
    <property type="entry name" value="ENOYL-COA HYDRATASE-RELATED"/>
    <property type="match status" value="1"/>
</dbReference>
<name>A0A6I3J474_9ACTN</name>
<evidence type="ECO:0000313" key="2">
    <source>
        <dbReference type="EMBL" id="MTB93882.1"/>
    </source>
</evidence>
<feature type="compositionally biased region" description="Basic and acidic residues" evidence="1">
    <location>
        <begin position="241"/>
        <end position="257"/>
    </location>
</feature>
<dbReference type="EMBL" id="WLCI01000002">
    <property type="protein sequence ID" value="MTB93882.1"/>
    <property type="molecule type" value="Genomic_DNA"/>
</dbReference>
<dbReference type="AlphaFoldDB" id="A0A6I3J474"/>
<dbReference type="GO" id="GO:0016853">
    <property type="term" value="F:isomerase activity"/>
    <property type="evidence" value="ECO:0007669"/>
    <property type="project" value="UniProtKB-KW"/>
</dbReference>
<reference evidence="2 3" key="1">
    <citation type="submission" date="2019-10" db="EMBL/GenBank/DDBJ databases">
        <title>Nocardioides novel species isolated from the excrement of Marmot.</title>
        <authorList>
            <person name="Zhang G."/>
        </authorList>
    </citation>
    <scope>NUCLEOTIDE SEQUENCE [LARGE SCALE GENOMIC DNA]</scope>
    <source>
        <strain evidence="3">zg-579</strain>
    </source>
</reference>
<organism evidence="2 3">
    <name type="scientific">Nocardioides marmotae</name>
    <dbReference type="NCBI Taxonomy" id="2663857"/>
    <lineage>
        <taxon>Bacteria</taxon>
        <taxon>Bacillati</taxon>
        <taxon>Actinomycetota</taxon>
        <taxon>Actinomycetes</taxon>
        <taxon>Propionibacteriales</taxon>
        <taxon>Nocardioidaceae</taxon>
        <taxon>Nocardioides</taxon>
    </lineage>
</organism>
<gene>
    <name evidence="2" type="ORF">GGQ22_02195</name>
</gene>
<sequence length="267" mass="28524">MTAALERRDGDVLASLDGTTLVVTLNRPQVLNALTHAVMDDLRDLWRAVKGTRQVRCVVVTGAGKGFCSGADTSVLGGALEIETAADELSFLPGPVVDVPVITVVNGVAAGGGLHFVADADIAVASTTARFLDPHVSVGRVSGVGPLLLHPKMQWATLTRMALLGKHEPLDAEQALAAGLVSEVVAPEHLLDRGLELAATIARNSPEAVRLTRRSLRTFERNLYATSYDLAWELVRRQHGHPDAAEGPRAFREKRDPVWSTLPDQGV</sequence>
<dbReference type="Pfam" id="PF00378">
    <property type="entry name" value="ECH_1"/>
    <property type="match status" value="1"/>
</dbReference>
<keyword evidence="2" id="KW-0413">Isomerase</keyword>
<evidence type="ECO:0000256" key="1">
    <source>
        <dbReference type="SAM" id="MobiDB-lite"/>
    </source>
</evidence>
<dbReference type="RefSeq" id="WP_154613631.1">
    <property type="nucleotide sequence ID" value="NZ_CP053660.1"/>
</dbReference>
<comment type="caution">
    <text evidence="2">The sequence shown here is derived from an EMBL/GenBank/DDBJ whole genome shotgun (WGS) entry which is preliminary data.</text>
</comment>
<feature type="region of interest" description="Disordered" evidence="1">
    <location>
        <begin position="241"/>
        <end position="267"/>
    </location>
</feature>